<evidence type="ECO:0000313" key="1">
    <source>
        <dbReference type="EMBL" id="KAG7662633.1"/>
    </source>
</evidence>
<proteinExistence type="predicted"/>
<protein>
    <recommendedName>
        <fullName evidence="3">HTH psq-type domain-containing protein</fullName>
    </recommendedName>
</protein>
<dbReference type="AlphaFoldDB" id="A0A8J5QLG0"/>
<accession>A0A8J5QLG0</accession>
<evidence type="ECO:0000313" key="2">
    <source>
        <dbReference type="Proteomes" id="UP000694255"/>
    </source>
</evidence>
<dbReference type="RefSeq" id="XP_049262866.1">
    <property type="nucleotide sequence ID" value="XM_049407738.1"/>
</dbReference>
<dbReference type="Proteomes" id="UP000694255">
    <property type="component" value="Unassembled WGS sequence"/>
</dbReference>
<dbReference type="EMBL" id="JAGSYN010000166">
    <property type="protein sequence ID" value="KAG7662633.1"/>
    <property type="molecule type" value="Genomic_DNA"/>
</dbReference>
<reference evidence="1 2" key="1">
    <citation type="journal article" date="2021" name="DNA Res.">
        <title>Genome analysis of Candida subhashii reveals its hybrid nature and dual mitochondrial genome conformations.</title>
        <authorList>
            <person name="Mixao V."/>
            <person name="Hegedusova E."/>
            <person name="Saus E."/>
            <person name="Pryszcz L.P."/>
            <person name="Cillingova A."/>
            <person name="Nosek J."/>
            <person name="Gabaldon T."/>
        </authorList>
    </citation>
    <scope>NUCLEOTIDE SEQUENCE [LARGE SCALE GENOMIC DNA]</scope>
    <source>
        <strain evidence="1 2">CBS 10753</strain>
    </source>
</reference>
<comment type="caution">
    <text evidence="1">The sequence shown here is derived from an EMBL/GenBank/DDBJ whole genome shotgun (WGS) entry which is preliminary data.</text>
</comment>
<gene>
    <name evidence="1" type="ORF">J8A68_003841</name>
</gene>
<dbReference type="GeneID" id="73470641"/>
<keyword evidence="2" id="KW-1185">Reference proteome</keyword>
<name>A0A8J5QLG0_9ASCO</name>
<sequence>MSGKRKRALERGAKIDLAFQALSVIPKPSVSSIARKFGISPSTLQFRVNGGQNRVAAHEDQMPVKLIQEAMLANWILRSSFEGRPVSRRQLIGFAAEIAIANGYENKLPPYWVKKSIARSYGKALREDEVSPEDTWSIEETGLKTGQGSNEMGAIELPKLRKASNGKQCDEARIIDNVGKTTSSQLTKAMNPLDPETPPNECLTIEFTSPKKPKEAYKSLARLTDQTLSPRTRAEHSWNICRFMEKQVTEI</sequence>
<organism evidence="1 2">
    <name type="scientific">[Candida] subhashii</name>
    <dbReference type="NCBI Taxonomy" id="561895"/>
    <lineage>
        <taxon>Eukaryota</taxon>
        <taxon>Fungi</taxon>
        <taxon>Dikarya</taxon>
        <taxon>Ascomycota</taxon>
        <taxon>Saccharomycotina</taxon>
        <taxon>Pichiomycetes</taxon>
        <taxon>Debaryomycetaceae</taxon>
        <taxon>Spathaspora</taxon>
    </lineage>
</organism>
<evidence type="ECO:0008006" key="3">
    <source>
        <dbReference type="Google" id="ProtNLM"/>
    </source>
</evidence>